<dbReference type="AlphaFoldDB" id="A0A4R7HZQ3"/>
<reference evidence="4 5" key="1">
    <citation type="submission" date="2019-03" db="EMBL/GenBank/DDBJ databases">
        <title>Sequencing the genomes of 1000 actinobacteria strains.</title>
        <authorList>
            <person name="Klenk H.-P."/>
        </authorList>
    </citation>
    <scope>NUCLEOTIDE SEQUENCE [LARGE SCALE GENOMIC DNA]</scope>
    <source>
        <strain evidence="4 5">DSM 18936</strain>
    </source>
</reference>
<dbReference type="PANTHER" id="PTHR47505:SF1">
    <property type="entry name" value="DNA UTILIZATION PROTEIN YHGH"/>
    <property type="match status" value="1"/>
</dbReference>
<keyword evidence="4" id="KW-0808">Transferase</keyword>
<evidence type="ECO:0000256" key="2">
    <source>
        <dbReference type="SAM" id="MobiDB-lite"/>
    </source>
</evidence>
<keyword evidence="4" id="KW-0328">Glycosyltransferase</keyword>
<dbReference type="InterPro" id="IPR000836">
    <property type="entry name" value="PRTase_dom"/>
</dbReference>
<dbReference type="InterPro" id="IPR051910">
    <property type="entry name" value="ComF/GntX_DNA_util-trans"/>
</dbReference>
<feature type="region of interest" description="Disordered" evidence="2">
    <location>
        <begin position="203"/>
        <end position="229"/>
    </location>
</feature>
<dbReference type="EMBL" id="SOAU01000001">
    <property type="protein sequence ID" value="TDT15653.1"/>
    <property type="molecule type" value="Genomic_DNA"/>
</dbReference>
<feature type="domain" description="Phosphoribosyltransferase" evidence="3">
    <location>
        <begin position="110"/>
        <end position="197"/>
    </location>
</feature>
<dbReference type="Gene3D" id="3.40.50.2020">
    <property type="match status" value="1"/>
</dbReference>
<dbReference type="CDD" id="cd06223">
    <property type="entry name" value="PRTases_typeI"/>
    <property type="match status" value="1"/>
</dbReference>
<gene>
    <name evidence="4" type="ORF">BDK89_1229</name>
</gene>
<dbReference type="GO" id="GO:0016757">
    <property type="term" value="F:glycosyltransferase activity"/>
    <property type="evidence" value="ECO:0007669"/>
    <property type="project" value="UniProtKB-KW"/>
</dbReference>
<keyword evidence="5" id="KW-1185">Reference proteome</keyword>
<proteinExistence type="inferred from homology"/>
<dbReference type="Pfam" id="PF00156">
    <property type="entry name" value="Pribosyltran"/>
    <property type="match status" value="1"/>
</dbReference>
<evidence type="ECO:0000259" key="3">
    <source>
        <dbReference type="Pfam" id="PF00156"/>
    </source>
</evidence>
<dbReference type="RefSeq" id="WP_133868090.1">
    <property type="nucleotide sequence ID" value="NZ_SOAU01000001.1"/>
</dbReference>
<dbReference type="InterPro" id="IPR029057">
    <property type="entry name" value="PRTase-like"/>
</dbReference>
<dbReference type="Proteomes" id="UP000294558">
    <property type="component" value="Unassembled WGS sequence"/>
</dbReference>
<comment type="similarity">
    <text evidence="1">Belongs to the ComF/GntX family.</text>
</comment>
<dbReference type="OrthoDB" id="5242900at2"/>
<organism evidence="4 5">
    <name type="scientific">Ilumatobacter fluminis</name>
    <dbReference type="NCBI Taxonomy" id="467091"/>
    <lineage>
        <taxon>Bacteria</taxon>
        <taxon>Bacillati</taxon>
        <taxon>Actinomycetota</taxon>
        <taxon>Acidimicrobiia</taxon>
        <taxon>Acidimicrobiales</taxon>
        <taxon>Ilumatobacteraceae</taxon>
        <taxon>Ilumatobacter</taxon>
    </lineage>
</organism>
<comment type="caution">
    <text evidence="4">The sequence shown here is derived from an EMBL/GenBank/DDBJ whole genome shotgun (WGS) entry which is preliminary data.</text>
</comment>
<evidence type="ECO:0000256" key="1">
    <source>
        <dbReference type="ARBA" id="ARBA00008007"/>
    </source>
</evidence>
<dbReference type="PANTHER" id="PTHR47505">
    <property type="entry name" value="DNA UTILIZATION PROTEIN YHGH"/>
    <property type="match status" value="1"/>
</dbReference>
<protein>
    <submittedName>
        <fullName evidence="4">Putative amidophosphoribosyltransferase</fullName>
    </submittedName>
</protein>
<evidence type="ECO:0000313" key="5">
    <source>
        <dbReference type="Proteomes" id="UP000294558"/>
    </source>
</evidence>
<name>A0A4R7HZQ3_9ACTN</name>
<sequence length="229" mass="24681">MMAVMFFNSSCAGCHRPGPVLCRTCRFVLAAPPAMPASGDVVAAVPFVGRPRQVLLNFKYGNRRQLGHHLAGLVVNRLLESGIGPDEVDVVTWAPTSAKRRHRRGFDQAELVARRVALQLGVPCRRLLRRDGVAPPQTGLDRAQRLHGPVFTASPAAHGQRVLVIDDVVTTGATLRSATHALRLAGAVDVIKSAVATTPAVVTDRRREAPRARKRPAATHTFVHGQRAA</sequence>
<accession>A0A4R7HZQ3</accession>
<evidence type="ECO:0000313" key="4">
    <source>
        <dbReference type="EMBL" id="TDT15653.1"/>
    </source>
</evidence>
<dbReference type="SUPFAM" id="SSF53271">
    <property type="entry name" value="PRTase-like"/>
    <property type="match status" value="1"/>
</dbReference>